<evidence type="ECO:0000256" key="2">
    <source>
        <dbReference type="ARBA" id="ARBA00022692"/>
    </source>
</evidence>
<dbReference type="EMBL" id="CAJPDQ010000007">
    <property type="protein sequence ID" value="CAF9912026.1"/>
    <property type="molecule type" value="Genomic_DNA"/>
</dbReference>
<evidence type="ECO:0000256" key="1">
    <source>
        <dbReference type="ARBA" id="ARBA00004141"/>
    </source>
</evidence>
<dbReference type="Proteomes" id="UP000664169">
    <property type="component" value="Unassembled WGS sequence"/>
</dbReference>
<dbReference type="GO" id="GO:0005886">
    <property type="term" value="C:plasma membrane"/>
    <property type="evidence" value="ECO:0007669"/>
    <property type="project" value="TreeGrafter"/>
</dbReference>
<dbReference type="AlphaFoldDB" id="A0A8H3ERE6"/>
<dbReference type="PANTHER" id="PTHR31465:SF9">
    <property type="entry name" value="SPHINGOID LONG-CHAIN BASE TRANSPORTER RSB1"/>
    <property type="match status" value="1"/>
</dbReference>
<feature type="region of interest" description="Disordered" evidence="5">
    <location>
        <begin position="523"/>
        <end position="560"/>
    </location>
</feature>
<evidence type="ECO:0000256" key="6">
    <source>
        <dbReference type="SAM" id="Phobius"/>
    </source>
</evidence>
<feature type="transmembrane region" description="Helical" evidence="6">
    <location>
        <begin position="204"/>
        <end position="226"/>
    </location>
</feature>
<evidence type="ECO:0000256" key="4">
    <source>
        <dbReference type="ARBA" id="ARBA00023136"/>
    </source>
</evidence>
<evidence type="ECO:0000313" key="8">
    <source>
        <dbReference type="Proteomes" id="UP000664169"/>
    </source>
</evidence>
<dbReference type="PANTHER" id="PTHR31465">
    <property type="entry name" value="PROTEIN RTA1-RELATED"/>
    <property type="match status" value="1"/>
</dbReference>
<feature type="transmembrane region" description="Helical" evidence="6">
    <location>
        <begin position="89"/>
        <end position="108"/>
    </location>
</feature>
<dbReference type="OrthoDB" id="4521223at2759"/>
<keyword evidence="4 6" id="KW-0472">Membrane</keyword>
<keyword evidence="3 6" id="KW-1133">Transmembrane helix</keyword>
<feature type="compositionally biased region" description="Basic and acidic residues" evidence="5">
    <location>
        <begin position="320"/>
        <end position="332"/>
    </location>
</feature>
<feature type="compositionally biased region" description="Polar residues" evidence="5">
    <location>
        <begin position="469"/>
        <end position="482"/>
    </location>
</feature>
<reference evidence="7" key="1">
    <citation type="submission" date="2021-03" db="EMBL/GenBank/DDBJ databases">
        <authorList>
            <person name="Tagirdzhanova G."/>
        </authorList>
    </citation>
    <scope>NUCLEOTIDE SEQUENCE</scope>
</reference>
<organism evidence="7 8">
    <name type="scientific">Gomphillus americanus</name>
    <dbReference type="NCBI Taxonomy" id="1940652"/>
    <lineage>
        <taxon>Eukaryota</taxon>
        <taxon>Fungi</taxon>
        <taxon>Dikarya</taxon>
        <taxon>Ascomycota</taxon>
        <taxon>Pezizomycotina</taxon>
        <taxon>Lecanoromycetes</taxon>
        <taxon>OSLEUM clade</taxon>
        <taxon>Ostropomycetidae</taxon>
        <taxon>Ostropales</taxon>
        <taxon>Graphidaceae</taxon>
        <taxon>Gomphilloideae</taxon>
        <taxon>Gomphillus</taxon>
    </lineage>
</organism>
<feature type="compositionally biased region" description="Low complexity" evidence="5">
    <location>
        <begin position="347"/>
        <end position="357"/>
    </location>
</feature>
<feature type="transmembrane region" description="Helical" evidence="6">
    <location>
        <begin position="120"/>
        <end position="142"/>
    </location>
</feature>
<feature type="region of interest" description="Disordered" evidence="5">
    <location>
        <begin position="462"/>
        <end position="494"/>
    </location>
</feature>
<dbReference type="GO" id="GO:0000324">
    <property type="term" value="C:fungal-type vacuole"/>
    <property type="evidence" value="ECO:0007669"/>
    <property type="project" value="TreeGrafter"/>
</dbReference>
<sequence length="560" mass="62202">MPSTIPAGVVASACLTIRGQVFCKNNITQVYFDGKPRNSTDCTLSTCSLLVSHWGYLPNVPSNYFFLVLFAVFFLVNIPLGLWKKTWGVLAGMTIGCAFEAAGTLGRIQAATNPFQFNPFLIYIIFLTIGPSFLSAAIYLCLARIIVIYGEGNSRFKPRTYSIIFMTSDFVALILQGAGGALAATAKDDLTKAQKGINIMIAGLVWQVASLTLFALAAGDIAWCVNQGRAPANPMFLKLRSTRRFRGFLWGLGIATITIYIRSVYRVAELSQGFTGSIADQEAPYIVFEPIMITIACLCLTGWHPSYVFGDMWEAADYRKPKEGKESKESKLEQGYAGDDYSDRKGSSFSSVSSTSSQKHLTVQVYPERERQGSHQSNCSSLRRPSGNHHPSCPRMNPQTAPIRPMERPSITRYSNSHRPSCPHHGNLGPTPMRQDSHASMQYYTTSHQTHNHNTTNLRTPQIREEDCSSQSNFSGSQQLSIDNDGPPPKTPAKDYVQERYVSSRQLKVAGVVTPRTPLLRREETMDGEDYGATYNIPDREVSPRSTPFLKQHLSKHTEW</sequence>
<name>A0A8H3ERE6_9LECA</name>
<dbReference type="Pfam" id="PF04479">
    <property type="entry name" value="RTA1"/>
    <property type="match status" value="1"/>
</dbReference>
<evidence type="ECO:0000313" key="7">
    <source>
        <dbReference type="EMBL" id="CAF9912026.1"/>
    </source>
</evidence>
<proteinExistence type="predicted"/>
<evidence type="ECO:0000256" key="3">
    <source>
        <dbReference type="ARBA" id="ARBA00022989"/>
    </source>
</evidence>
<feature type="transmembrane region" description="Helical" evidence="6">
    <location>
        <begin position="64"/>
        <end position="82"/>
    </location>
</feature>
<keyword evidence="2 6" id="KW-0812">Transmembrane</keyword>
<feature type="transmembrane region" description="Helical" evidence="6">
    <location>
        <begin position="247"/>
        <end position="265"/>
    </location>
</feature>
<feature type="compositionally biased region" description="Polar residues" evidence="5">
    <location>
        <begin position="374"/>
        <end position="383"/>
    </location>
</feature>
<gene>
    <name evidence="7" type="ORF">GOMPHAMPRED_007527</name>
</gene>
<comment type="subcellular location">
    <subcellularLocation>
        <location evidence="1">Membrane</location>
        <topology evidence="1">Multi-pass membrane protein</topology>
    </subcellularLocation>
</comment>
<protein>
    <submittedName>
        <fullName evidence="7">Uncharacterized protein</fullName>
    </submittedName>
</protein>
<feature type="transmembrane region" description="Helical" evidence="6">
    <location>
        <begin position="163"/>
        <end position="184"/>
    </location>
</feature>
<keyword evidence="8" id="KW-1185">Reference proteome</keyword>
<evidence type="ECO:0000256" key="5">
    <source>
        <dbReference type="SAM" id="MobiDB-lite"/>
    </source>
</evidence>
<accession>A0A8H3ERE6</accession>
<comment type="caution">
    <text evidence="7">The sequence shown here is derived from an EMBL/GenBank/DDBJ whole genome shotgun (WGS) entry which is preliminary data.</text>
</comment>
<feature type="region of interest" description="Disordered" evidence="5">
    <location>
        <begin position="320"/>
        <end position="436"/>
    </location>
</feature>
<dbReference type="InterPro" id="IPR007568">
    <property type="entry name" value="RTA1"/>
</dbReference>